<dbReference type="OMA" id="NETDWMY"/>
<dbReference type="OrthoDB" id="6374621at2759"/>
<evidence type="ECO:0000313" key="3">
    <source>
        <dbReference type="Proteomes" id="UP000037069"/>
    </source>
</evidence>
<feature type="region of interest" description="Disordered" evidence="1">
    <location>
        <begin position="1"/>
        <end position="27"/>
    </location>
</feature>
<organism evidence="2 3">
    <name type="scientific">Lucilia cuprina</name>
    <name type="common">Green bottle fly</name>
    <name type="synonym">Australian sheep blowfly</name>
    <dbReference type="NCBI Taxonomy" id="7375"/>
    <lineage>
        <taxon>Eukaryota</taxon>
        <taxon>Metazoa</taxon>
        <taxon>Ecdysozoa</taxon>
        <taxon>Arthropoda</taxon>
        <taxon>Hexapoda</taxon>
        <taxon>Insecta</taxon>
        <taxon>Pterygota</taxon>
        <taxon>Neoptera</taxon>
        <taxon>Endopterygota</taxon>
        <taxon>Diptera</taxon>
        <taxon>Brachycera</taxon>
        <taxon>Muscomorpha</taxon>
        <taxon>Oestroidea</taxon>
        <taxon>Calliphoridae</taxon>
        <taxon>Luciliinae</taxon>
        <taxon>Lucilia</taxon>
    </lineage>
</organism>
<proteinExistence type="predicted"/>
<protein>
    <submittedName>
        <fullName evidence="2">Uncharacterized protein</fullName>
    </submittedName>
</protein>
<name>A0A0L0BMQ6_LUCCU</name>
<accession>A0A0L0BMQ6</accession>
<keyword evidence="3" id="KW-1185">Reference proteome</keyword>
<dbReference type="STRING" id="7375.A0A0L0BMQ6"/>
<evidence type="ECO:0000256" key="1">
    <source>
        <dbReference type="SAM" id="MobiDB-lite"/>
    </source>
</evidence>
<feature type="compositionally biased region" description="Low complexity" evidence="1">
    <location>
        <begin position="1"/>
        <end position="19"/>
    </location>
</feature>
<dbReference type="EMBL" id="JRES01001646">
    <property type="protein sequence ID" value="KNC21218.1"/>
    <property type="molecule type" value="Genomic_DNA"/>
</dbReference>
<dbReference type="AlphaFoldDB" id="A0A0L0BMQ6"/>
<gene>
    <name evidence="2" type="ORF">FF38_10995</name>
</gene>
<dbReference type="Proteomes" id="UP000037069">
    <property type="component" value="Unassembled WGS sequence"/>
</dbReference>
<reference evidence="2 3" key="1">
    <citation type="journal article" date="2015" name="Nat. Commun.">
        <title>Lucilia cuprina genome unlocks parasitic fly biology to underpin future interventions.</title>
        <authorList>
            <person name="Anstead C.A."/>
            <person name="Korhonen P.K."/>
            <person name="Young N.D."/>
            <person name="Hall R.S."/>
            <person name="Jex A.R."/>
            <person name="Murali S.C."/>
            <person name="Hughes D.S."/>
            <person name="Lee S.F."/>
            <person name="Perry T."/>
            <person name="Stroehlein A.J."/>
            <person name="Ansell B.R."/>
            <person name="Breugelmans B."/>
            <person name="Hofmann A."/>
            <person name="Qu J."/>
            <person name="Dugan S."/>
            <person name="Lee S.L."/>
            <person name="Chao H."/>
            <person name="Dinh H."/>
            <person name="Han Y."/>
            <person name="Doddapaneni H.V."/>
            <person name="Worley K.C."/>
            <person name="Muzny D.M."/>
            <person name="Ioannidis P."/>
            <person name="Waterhouse R.M."/>
            <person name="Zdobnov E.M."/>
            <person name="James P.J."/>
            <person name="Bagnall N.H."/>
            <person name="Kotze A.C."/>
            <person name="Gibbs R.A."/>
            <person name="Richards S."/>
            <person name="Batterham P."/>
            <person name="Gasser R.B."/>
        </authorList>
    </citation>
    <scope>NUCLEOTIDE SEQUENCE [LARGE SCALE GENOMIC DNA]</scope>
    <source>
        <strain evidence="2 3">LS</strain>
        <tissue evidence="2">Full body</tissue>
    </source>
</reference>
<comment type="caution">
    <text evidence="2">The sequence shown here is derived from an EMBL/GenBank/DDBJ whole genome shotgun (WGS) entry which is preliminary data.</text>
</comment>
<sequence>MSAELPSISEEPSSSNPSETQKAEVKTDKTFSRYRSLIVTECGFKITTTENYLKRLQNLRKELNYINETDWMYDSLDRKHNP</sequence>
<evidence type="ECO:0000313" key="2">
    <source>
        <dbReference type="EMBL" id="KNC21218.1"/>
    </source>
</evidence>